<dbReference type="InterPro" id="IPR000847">
    <property type="entry name" value="LysR_HTH_N"/>
</dbReference>
<keyword evidence="4" id="KW-0804">Transcription</keyword>
<accession>A0A1C0TPE1</accession>
<keyword evidence="2" id="KW-0805">Transcription regulation</keyword>
<evidence type="ECO:0000256" key="1">
    <source>
        <dbReference type="ARBA" id="ARBA00009437"/>
    </source>
</evidence>
<dbReference type="CDD" id="cd08422">
    <property type="entry name" value="PBP2_CrgA_like"/>
    <property type="match status" value="1"/>
</dbReference>
<gene>
    <name evidence="6" type="ORF">A7985_13545</name>
</gene>
<dbReference type="InterPro" id="IPR005119">
    <property type="entry name" value="LysR_subst-bd"/>
</dbReference>
<comment type="similarity">
    <text evidence="1">Belongs to the LysR transcriptional regulatory family.</text>
</comment>
<dbReference type="SUPFAM" id="SSF53850">
    <property type="entry name" value="Periplasmic binding protein-like II"/>
    <property type="match status" value="1"/>
</dbReference>
<organism evidence="6 7">
    <name type="scientific">Pseudoalteromonas luteoviolacea</name>
    <dbReference type="NCBI Taxonomy" id="43657"/>
    <lineage>
        <taxon>Bacteria</taxon>
        <taxon>Pseudomonadati</taxon>
        <taxon>Pseudomonadota</taxon>
        <taxon>Gammaproteobacteria</taxon>
        <taxon>Alteromonadales</taxon>
        <taxon>Pseudoalteromonadaceae</taxon>
        <taxon>Pseudoalteromonas</taxon>
    </lineage>
</organism>
<evidence type="ECO:0000256" key="4">
    <source>
        <dbReference type="ARBA" id="ARBA00023163"/>
    </source>
</evidence>
<evidence type="ECO:0000313" key="7">
    <source>
        <dbReference type="Proteomes" id="UP000093366"/>
    </source>
</evidence>
<dbReference type="GO" id="GO:0003700">
    <property type="term" value="F:DNA-binding transcription factor activity"/>
    <property type="evidence" value="ECO:0007669"/>
    <property type="project" value="InterPro"/>
</dbReference>
<dbReference type="GO" id="GO:0043565">
    <property type="term" value="F:sequence-specific DNA binding"/>
    <property type="evidence" value="ECO:0007669"/>
    <property type="project" value="TreeGrafter"/>
</dbReference>
<dbReference type="SUPFAM" id="SSF46785">
    <property type="entry name" value="Winged helix' DNA-binding domain"/>
    <property type="match status" value="1"/>
</dbReference>
<dbReference type="RefSeq" id="WP_065790999.1">
    <property type="nucleotide sequence ID" value="NZ_MAUJ01000004.1"/>
</dbReference>
<dbReference type="Gene3D" id="1.10.10.10">
    <property type="entry name" value="Winged helix-like DNA-binding domain superfamily/Winged helix DNA-binding domain"/>
    <property type="match status" value="1"/>
</dbReference>
<feature type="domain" description="HTH lysR-type" evidence="5">
    <location>
        <begin position="1"/>
        <end position="61"/>
    </location>
</feature>
<dbReference type="OrthoDB" id="9786526at2"/>
<dbReference type="GO" id="GO:0006351">
    <property type="term" value="P:DNA-templated transcription"/>
    <property type="evidence" value="ECO:0007669"/>
    <property type="project" value="TreeGrafter"/>
</dbReference>
<dbReference type="InterPro" id="IPR036390">
    <property type="entry name" value="WH_DNA-bd_sf"/>
</dbReference>
<evidence type="ECO:0000259" key="5">
    <source>
        <dbReference type="PROSITE" id="PS50931"/>
    </source>
</evidence>
<dbReference type="InterPro" id="IPR036388">
    <property type="entry name" value="WH-like_DNA-bd_sf"/>
</dbReference>
<dbReference type="PANTHER" id="PTHR30537">
    <property type="entry name" value="HTH-TYPE TRANSCRIPTIONAL REGULATOR"/>
    <property type="match status" value="1"/>
</dbReference>
<evidence type="ECO:0000256" key="3">
    <source>
        <dbReference type="ARBA" id="ARBA00023125"/>
    </source>
</evidence>
<dbReference type="PANTHER" id="PTHR30537:SF5">
    <property type="entry name" value="HTH-TYPE TRANSCRIPTIONAL ACTIVATOR TTDR-RELATED"/>
    <property type="match status" value="1"/>
</dbReference>
<dbReference type="Gene3D" id="3.40.190.290">
    <property type="match status" value="1"/>
</dbReference>
<dbReference type="Proteomes" id="UP000093366">
    <property type="component" value="Unassembled WGS sequence"/>
</dbReference>
<dbReference type="PROSITE" id="PS50931">
    <property type="entry name" value="HTH_LYSR"/>
    <property type="match status" value="1"/>
</dbReference>
<dbReference type="EMBL" id="MAUJ01000004">
    <property type="protein sequence ID" value="OCQ20817.1"/>
    <property type="molecule type" value="Genomic_DNA"/>
</dbReference>
<protein>
    <recommendedName>
        <fullName evidence="5">HTH lysR-type domain-containing protein</fullName>
    </recommendedName>
</protein>
<dbReference type="FunFam" id="1.10.10.10:FF:000001">
    <property type="entry name" value="LysR family transcriptional regulator"/>
    <property type="match status" value="1"/>
</dbReference>
<name>A0A1C0TPE1_9GAMM</name>
<dbReference type="InterPro" id="IPR058163">
    <property type="entry name" value="LysR-type_TF_proteobact-type"/>
</dbReference>
<dbReference type="Pfam" id="PF00126">
    <property type="entry name" value="HTH_1"/>
    <property type="match status" value="1"/>
</dbReference>
<dbReference type="Pfam" id="PF03466">
    <property type="entry name" value="LysR_substrate"/>
    <property type="match status" value="1"/>
</dbReference>
<keyword evidence="3" id="KW-0238">DNA-binding</keyword>
<evidence type="ECO:0000313" key="6">
    <source>
        <dbReference type="EMBL" id="OCQ20817.1"/>
    </source>
</evidence>
<proteinExistence type="inferred from homology"/>
<evidence type="ECO:0000256" key="2">
    <source>
        <dbReference type="ARBA" id="ARBA00023015"/>
    </source>
</evidence>
<comment type="caution">
    <text evidence="6">The sequence shown here is derived from an EMBL/GenBank/DDBJ whole genome shotgun (WGS) entry which is preliminary data.</text>
</comment>
<dbReference type="AlphaFoldDB" id="A0A1C0TPE1"/>
<reference evidence="7" key="1">
    <citation type="submission" date="2016-07" db="EMBL/GenBank/DDBJ databases">
        <authorList>
            <person name="Florea S."/>
            <person name="Webb J.S."/>
            <person name="Jaromczyk J."/>
            <person name="Schardl C.L."/>
        </authorList>
    </citation>
    <scope>NUCLEOTIDE SEQUENCE [LARGE SCALE GENOMIC DNA]</scope>
    <source>
        <strain evidence="7">IPB1</strain>
    </source>
</reference>
<sequence length="294" mass="33175">MIVNYLKAMAIFSLVAETGSFTAAGEKLKMPRGKVSEQVSRLEDYLGVKLLQRSTRKVSITDEGRTLFQQVKTLLPTVIQAVDEVKSFNTEIKGKIRLTTTQDHYETLLVPLLKQFSLQYPQVQFDLLISEEPLSIIEDSIDLAIRSGELPDSNLVSLPLTATQLKLYASPLLDELPKRPEELSEFPWVTISNTQALSNLALKHRGGELVHVRLESQHQANNIASYRPLLEHGFGIGVLAEITGNELVKQKRLVPVLPEWQAHHLQLSLIYPARLHMAQRTRLLIEFIRVNLSD</sequence>